<dbReference type="PROSITE" id="PS51387">
    <property type="entry name" value="FAD_PCMH"/>
    <property type="match status" value="1"/>
</dbReference>
<sequence length="532" mass="58347">MSEINRPIPPGVSEQDLDAALAAFASAIGDDKVTVDPTALADFVDPYQVAGESTLLPSAATMPATTEDVQEIVRIANEYKVPLWPISRGKNNGYGGAAPWVRGAVMVDFRGMQGIEINEELGYAMVEPGVSWSDLHAAIKAGDHNLVASIVDIGWGGVVSNTLDHGLTYMPYAIDQASHCGFEVVLPSGEVYRTGSGGMENNESWPLYKRGFGPTTTELFMQSNYGIVTKMGYWLMPKPEVYMPLWLQAWDDAQMPAIIDALRELMLDGTIEMRPQLGNTLAIASNITSRAEWYDGVGTMPEEIIEKIAKEFNIGRWMMRFALYGDEAVVDHNFAKLKKRFESIPSVGVMGNKYGADEWETLPDPHERVQIGVPSLDLYKMAGWAGGDDGGHVDFAPVIPMTSRKVAEAQTLMRGMCEDAGLDYLGGFMPINARSTTFVNLIPFDNRNADQVHTAYATAKNMVVEAGRRGFGEYRAHYALSEAVVDQFGFNNHIQRRFNEQLKDAIDPNGIIAPGKSGIWGSRLRGEGYPLA</sequence>
<evidence type="ECO:0000256" key="2">
    <source>
        <dbReference type="ARBA" id="ARBA00022827"/>
    </source>
</evidence>
<proteinExistence type="predicted"/>
<dbReference type="Gene3D" id="1.10.45.10">
    <property type="entry name" value="Vanillyl-alcohol Oxidase, Chain A, domain 4"/>
    <property type="match status" value="1"/>
</dbReference>
<accession>A0ABT7C9R6</accession>
<organism evidence="5 6">
    <name type="scientific">Gulosibacter molinativorax</name>
    <dbReference type="NCBI Taxonomy" id="256821"/>
    <lineage>
        <taxon>Bacteria</taxon>
        <taxon>Bacillati</taxon>
        <taxon>Actinomycetota</taxon>
        <taxon>Actinomycetes</taxon>
        <taxon>Micrococcales</taxon>
        <taxon>Microbacteriaceae</taxon>
        <taxon>Gulosibacter</taxon>
    </lineage>
</organism>
<protein>
    <submittedName>
        <fullName evidence="5">FAD-binding oxidoreductase</fullName>
    </submittedName>
</protein>
<dbReference type="RefSeq" id="WP_051266993.1">
    <property type="nucleotide sequence ID" value="NZ_CP028426.1"/>
</dbReference>
<comment type="caution">
    <text evidence="5">The sequence shown here is derived from an EMBL/GenBank/DDBJ whole genome shotgun (WGS) entry which is preliminary data.</text>
</comment>
<dbReference type="InterPro" id="IPR016167">
    <property type="entry name" value="FAD-bd_PCMH_sub1"/>
</dbReference>
<dbReference type="InterPro" id="IPR016170">
    <property type="entry name" value="Cytok_DH_C_sf"/>
</dbReference>
<dbReference type="InterPro" id="IPR016169">
    <property type="entry name" value="FAD-bd_PCMH_sub2"/>
</dbReference>
<dbReference type="Proteomes" id="UP001170379">
    <property type="component" value="Unassembled WGS sequence"/>
</dbReference>
<reference evidence="5" key="2">
    <citation type="journal article" date="2022" name="Sci. Rep.">
        <title>In silico prediction of the enzymes involved in the degradation of the herbicide molinate by Gulosibacter molinativorax ON4T.</title>
        <authorList>
            <person name="Lopes A.R."/>
            <person name="Bunin E."/>
            <person name="Viana A.T."/>
            <person name="Froufe H."/>
            <person name="Munoz-Merida A."/>
            <person name="Pinho D."/>
            <person name="Figueiredo J."/>
            <person name="Barroso C."/>
            <person name="Vaz-Moreira I."/>
            <person name="Bellanger X."/>
            <person name="Egas C."/>
            <person name="Nunes O.C."/>
        </authorList>
    </citation>
    <scope>NUCLEOTIDE SEQUENCE</scope>
    <source>
        <strain evidence="5">ON4</strain>
    </source>
</reference>
<dbReference type="SUPFAM" id="SSF56176">
    <property type="entry name" value="FAD-binding/transporter-associated domain-like"/>
    <property type="match status" value="1"/>
</dbReference>
<evidence type="ECO:0000259" key="4">
    <source>
        <dbReference type="PROSITE" id="PS51387"/>
    </source>
</evidence>
<dbReference type="Gene3D" id="3.30.465.10">
    <property type="match status" value="1"/>
</dbReference>
<dbReference type="PANTHER" id="PTHR11748:SF114">
    <property type="entry name" value="ARYL-ALCOHOL OXIDASE VANILLYL-ALCOHOL OXIDASE (AFU_ORTHOLOGUE AFUA_3G09500)-RELATED"/>
    <property type="match status" value="1"/>
</dbReference>
<evidence type="ECO:0000313" key="6">
    <source>
        <dbReference type="Proteomes" id="UP001170379"/>
    </source>
</evidence>
<dbReference type="InterPro" id="IPR016171">
    <property type="entry name" value="Vanillyl_alc_oxidase_C-sub2"/>
</dbReference>
<evidence type="ECO:0000313" key="5">
    <source>
        <dbReference type="EMBL" id="MDJ1371905.1"/>
    </source>
</evidence>
<gene>
    <name evidence="5" type="ORF">C7K25_11095</name>
</gene>
<evidence type="ECO:0000256" key="3">
    <source>
        <dbReference type="ARBA" id="ARBA00023002"/>
    </source>
</evidence>
<keyword evidence="3" id="KW-0560">Oxidoreductase</keyword>
<name>A0ABT7C9R6_9MICO</name>
<dbReference type="InterPro" id="IPR006094">
    <property type="entry name" value="Oxid_FAD_bind_N"/>
</dbReference>
<reference evidence="5" key="1">
    <citation type="submission" date="2018-03" db="EMBL/GenBank/DDBJ databases">
        <authorList>
            <person name="Nunes O.C."/>
            <person name="Lopes A.R."/>
            <person name="Froufe H."/>
            <person name="Munoz-Merida A."/>
            <person name="Barroso C."/>
            <person name="Egas C."/>
        </authorList>
    </citation>
    <scope>NUCLEOTIDE SEQUENCE</scope>
    <source>
        <strain evidence="5">ON4</strain>
    </source>
</reference>
<dbReference type="Gene3D" id="3.40.462.10">
    <property type="entry name" value="FAD-linked oxidases, C-terminal domain"/>
    <property type="match status" value="1"/>
</dbReference>
<feature type="domain" description="FAD-binding PCMH-type" evidence="4">
    <location>
        <begin position="53"/>
        <end position="238"/>
    </location>
</feature>
<dbReference type="EMBL" id="PXVD01000017">
    <property type="protein sequence ID" value="MDJ1371905.1"/>
    <property type="molecule type" value="Genomic_DNA"/>
</dbReference>
<dbReference type="InterPro" id="IPR036318">
    <property type="entry name" value="FAD-bd_PCMH-like_sf"/>
</dbReference>
<keyword evidence="1" id="KW-0285">Flavoprotein</keyword>
<keyword evidence="6" id="KW-1185">Reference proteome</keyword>
<dbReference type="SUPFAM" id="SSF55103">
    <property type="entry name" value="FAD-linked oxidases, C-terminal domain"/>
    <property type="match status" value="1"/>
</dbReference>
<dbReference type="InterPro" id="IPR016166">
    <property type="entry name" value="FAD-bd_PCMH"/>
</dbReference>
<keyword evidence="2" id="KW-0274">FAD</keyword>
<dbReference type="Pfam" id="PF01565">
    <property type="entry name" value="FAD_binding_4"/>
    <property type="match status" value="1"/>
</dbReference>
<dbReference type="PANTHER" id="PTHR11748">
    <property type="entry name" value="D-LACTATE DEHYDROGENASE"/>
    <property type="match status" value="1"/>
</dbReference>
<dbReference type="InterPro" id="IPR016164">
    <property type="entry name" value="FAD-linked_Oxase-like_C"/>
</dbReference>
<evidence type="ECO:0000256" key="1">
    <source>
        <dbReference type="ARBA" id="ARBA00022630"/>
    </source>
</evidence>
<dbReference type="Gene3D" id="3.30.43.10">
    <property type="entry name" value="Uridine Diphospho-n-acetylenolpyruvylglucosamine Reductase, domain 2"/>
    <property type="match status" value="1"/>
</dbReference>